<sequence length="349" mass="40340">MYFDHPERLARKCKHIIHPSSSAHTPWCPQCVISAAQAGIEKAEKRLEAEGGVDAPRYMRDRAWNVARLQQIAAIKRVEKTKKGDQLRHEREEVWESTHQQYVAQYGLFPPGPLLHSACVVCTAMKEPYQLDEKQATTSRMVWWEQQGALVADRTNILPRSTMDIKHPRQPKAKCPSYLREFIQSCRKATTVSEVHRRAWEERCKTERAVRRKYDLPDDFDIDPEFFANPISASHARHHHRQIKDGQQAAERRANRYKRRTEGYRHSRSSLALSELAGDVDNTNVEALKSVEAEAELQHLASVEASEVGYLYFVGDVDGFEDWMDDVEQSNMCLVYRKSETDEKESEDM</sequence>
<reference evidence="2" key="1">
    <citation type="submission" date="2018-12" db="EMBL/GenBank/DDBJ databases">
        <authorList>
            <person name="Syme R.A."/>
            <person name="Farfan-Caceres L."/>
            <person name="Lichtenzveig J."/>
        </authorList>
    </citation>
    <scope>NUCLEOTIDE SEQUENCE</scope>
    <source>
        <strain evidence="2">Al4</strain>
    </source>
</reference>
<reference evidence="2" key="2">
    <citation type="submission" date="2020-09" db="EMBL/GenBank/DDBJ databases">
        <title>Reference genome assembly for Australian Ascochyta lentis isolate Al4.</title>
        <authorList>
            <person name="Lee R.C."/>
            <person name="Farfan-Caceres L.M."/>
            <person name="Debler J.W."/>
            <person name="Williams A.H."/>
            <person name="Henares B.M."/>
        </authorList>
    </citation>
    <scope>NUCLEOTIDE SEQUENCE</scope>
    <source>
        <strain evidence="2">Al4</strain>
    </source>
</reference>
<organism evidence="2 3">
    <name type="scientific">Ascochyta lentis</name>
    <dbReference type="NCBI Taxonomy" id="205686"/>
    <lineage>
        <taxon>Eukaryota</taxon>
        <taxon>Fungi</taxon>
        <taxon>Dikarya</taxon>
        <taxon>Ascomycota</taxon>
        <taxon>Pezizomycotina</taxon>
        <taxon>Dothideomycetes</taxon>
        <taxon>Pleosporomycetidae</taxon>
        <taxon>Pleosporales</taxon>
        <taxon>Pleosporineae</taxon>
        <taxon>Didymellaceae</taxon>
        <taxon>Ascochyta</taxon>
    </lineage>
</organism>
<evidence type="ECO:0000313" key="2">
    <source>
        <dbReference type="EMBL" id="KAF9692724.1"/>
    </source>
</evidence>
<comment type="caution">
    <text evidence="2">The sequence shown here is derived from an EMBL/GenBank/DDBJ whole genome shotgun (WGS) entry which is preliminary data.</text>
</comment>
<dbReference type="AlphaFoldDB" id="A0A8H7ME07"/>
<dbReference type="EMBL" id="RZGK01000017">
    <property type="protein sequence ID" value="KAF9692724.1"/>
    <property type="molecule type" value="Genomic_DNA"/>
</dbReference>
<proteinExistence type="predicted"/>
<accession>A0A8H7ME07</accession>
<protein>
    <submittedName>
        <fullName evidence="2">Uncharacterized protein</fullName>
    </submittedName>
</protein>
<dbReference type="OrthoDB" id="3783520at2759"/>
<feature type="region of interest" description="Disordered" evidence="1">
    <location>
        <begin position="237"/>
        <end position="261"/>
    </location>
</feature>
<keyword evidence="3" id="KW-1185">Reference proteome</keyword>
<evidence type="ECO:0000256" key="1">
    <source>
        <dbReference type="SAM" id="MobiDB-lite"/>
    </source>
</evidence>
<dbReference type="Proteomes" id="UP000651452">
    <property type="component" value="Unassembled WGS sequence"/>
</dbReference>
<feature type="compositionally biased region" description="Basic and acidic residues" evidence="1">
    <location>
        <begin position="250"/>
        <end position="261"/>
    </location>
</feature>
<gene>
    <name evidence="2" type="ORF">EKO04_009077</name>
</gene>
<name>A0A8H7ME07_9PLEO</name>
<evidence type="ECO:0000313" key="3">
    <source>
        <dbReference type="Proteomes" id="UP000651452"/>
    </source>
</evidence>